<evidence type="ECO:0000313" key="1">
    <source>
        <dbReference type="EMBL" id="SOR62884.1"/>
    </source>
</evidence>
<accession>A0AAQ1P003</accession>
<dbReference type="AlphaFoldDB" id="A0AAQ1P003"/>
<name>A0AAQ1P003_LEPIR</name>
<organism evidence="1 2">
    <name type="scientific">Leptospira interrogans serovar Manilae</name>
    <dbReference type="NCBI Taxonomy" id="214675"/>
    <lineage>
        <taxon>Bacteria</taxon>
        <taxon>Pseudomonadati</taxon>
        <taxon>Spirochaetota</taxon>
        <taxon>Spirochaetia</taxon>
        <taxon>Leptospirales</taxon>
        <taxon>Leptospiraceae</taxon>
        <taxon>Leptospira</taxon>
    </lineage>
</organism>
<sequence>MLYDKVHRIHPNFLYLNLVSHLDESHHFCKFIPKFSMIIEIYQDKQIPLYFYLLKNYPETLSLNSHNERLNILI</sequence>
<protein>
    <submittedName>
        <fullName evidence="1">Uncharacterized protein</fullName>
    </submittedName>
</protein>
<reference evidence="1 2" key="1">
    <citation type="submission" date="2017-11" db="EMBL/GenBank/DDBJ databases">
        <authorList>
            <person name="Lechat P."/>
        </authorList>
    </citation>
    <scope>NUCLEOTIDE SEQUENCE [LARGE SCALE GENOMIC DNA]</scope>
    <source>
        <strain evidence="1">L495</strain>
    </source>
</reference>
<dbReference type="EMBL" id="OEJX01000054">
    <property type="protein sequence ID" value="SOR62884.1"/>
    <property type="molecule type" value="Genomic_DNA"/>
</dbReference>
<proteinExistence type="predicted"/>
<evidence type="ECO:0000313" key="2">
    <source>
        <dbReference type="Proteomes" id="UP000234460"/>
    </source>
</evidence>
<gene>
    <name evidence="1" type="ORF">LMANV2_580001</name>
</gene>
<comment type="caution">
    <text evidence="1">The sequence shown here is derived from an EMBL/GenBank/DDBJ whole genome shotgun (WGS) entry which is preliminary data.</text>
</comment>
<dbReference type="Proteomes" id="UP000234460">
    <property type="component" value="Chromosome LMANV2"/>
</dbReference>